<dbReference type="PANTHER" id="PTHR32347">
    <property type="entry name" value="EFFLUX SYSTEM COMPONENT YKNX-RELATED"/>
    <property type="match status" value="1"/>
</dbReference>
<protein>
    <submittedName>
        <fullName evidence="5">HlyD family secretion protein</fullName>
    </submittedName>
</protein>
<gene>
    <name evidence="5" type="ORF">LNAT_P0177</name>
</gene>
<reference evidence="5 6" key="1">
    <citation type="journal article" date="2017" name="Syst. Appl. Microbiol.">
        <title>Lebetimonas natsushimae sp. nov., a novel strictly anaerobic, moderately thermophilic chemoautotroph isolated from a deep-sea hydrothermal vent polychaete nest in the Mid-Okinawa Trough.</title>
        <authorList>
            <person name="Nagata R."/>
            <person name="Takaki Y."/>
            <person name="Tame A."/>
            <person name="Nunoura T."/>
            <person name="Muto H."/>
            <person name="Mino S."/>
            <person name="Sawayama S."/>
            <person name="Takai K."/>
            <person name="Nakagawa S."/>
        </authorList>
    </citation>
    <scope>NUCLEOTIDE SEQUENCE [LARGE SCALE GENOMIC DNA]</scope>
    <source>
        <strain evidence="5 6">HS1857</strain>
    </source>
</reference>
<dbReference type="AlphaFoldDB" id="A0A292Y7Z0"/>
<comment type="subcellular location">
    <subcellularLocation>
        <location evidence="1">Cell envelope</location>
    </subcellularLocation>
</comment>
<organism evidence="5 6">
    <name type="scientific">Lebetimonas natsushimae</name>
    <dbReference type="NCBI Taxonomy" id="1936991"/>
    <lineage>
        <taxon>Bacteria</taxon>
        <taxon>Pseudomonadati</taxon>
        <taxon>Campylobacterota</taxon>
        <taxon>Epsilonproteobacteria</taxon>
        <taxon>Nautiliales</taxon>
        <taxon>Nautiliaceae</taxon>
        <taxon>Lebetimonas</taxon>
    </lineage>
</organism>
<evidence type="ECO:0000313" key="6">
    <source>
        <dbReference type="Proteomes" id="UP000217944"/>
    </source>
</evidence>
<dbReference type="PANTHER" id="PTHR32347:SF23">
    <property type="entry name" value="BLL5650 PROTEIN"/>
    <property type="match status" value="1"/>
</dbReference>
<evidence type="ECO:0000259" key="4">
    <source>
        <dbReference type="Pfam" id="PF25973"/>
    </source>
</evidence>
<keyword evidence="6" id="KW-1185">Reference proteome</keyword>
<evidence type="ECO:0000256" key="3">
    <source>
        <dbReference type="SAM" id="Coils"/>
    </source>
</evidence>
<dbReference type="PRINTS" id="PR01490">
    <property type="entry name" value="RTXTOXIND"/>
</dbReference>
<dbReference type="GO" id="GO:0030313">
    <property type="term" value="C:cell envelope"/>
    <property type="evidence" value="ECO:0007669"/>
    <property type="project" value="UniProtKB-SubCell"/>
</dbReference>
<evidence type="ECO:0000313" key="5">
    <source>
        <dbReference type="EMBL" id="GAX86882.1"/>
    </source>
</evidence>
<dbReference type="Gene3D" id="2.40.50.100">
    <property type="match status" value="1"/>
</dbReference>
<name>A0A292Y7Z0_9BACT</name>
<dbReference type="RefSeq" id="WP_096258046.1">
    <property type="nucleotide sequence ID" value="NZ_BDME01000001.1"/>
</dbReference>
<evidence type="ECO:0000256" key="2">
    <source>
        <dbReference type="ARBA" id="ARBA00023054"/>
    </source>
</evidence>
<feature type="domain" description="CzcB-like barrel-sandwich hybrid" evidence="4">
    <location>
        <begin position="47"/>
        <end position="260"/>
    </location>
</feature>
<dbReference type="InterPro" id="IPR058647">
    <property type="entry name" value="BSH_CzcB-like"/>
</dbReference>
<evidence type="ECO:0000256" key="1">
    <source>
        <dbReference type="ARBA" id="ARBA00004196"/>
    </source>
</evidence>
<dbReference type="Pfam" id="PF25973">
    <property type="entry name" value="BSH_CzcB"/>
    <property type="match status" value="1"/>
</dbReference>
<dbReference type="Gene3D" id="2.40.30.170">
    <property type="match status" value="1"/>
</dbReference>
<comment type="caution">
    <text evidence="5">The sequence shown here is derived from an EMBL/GenBank/DDBJ whole genome shotgun (WGS) entry which is preliminary data.</text>
</comment>
<keyword evidence="2 3" id="KW-0175">Coiled coil</keyword>
<accession>A0A292Y7Z0</accession>
<feature type="coiled-coil region" evidence="3">
    <location>
        <begin position="78"/>
        <end position="144"/>
    </location>
</feature>
<dbReference type="InterPro" id="IPR050465">
    <property type="entry name" value="UPF0194_transport"/>
</dbReference>
<dbReference type="EMBL" id="BDME01000001">
    <property type="protein sequence ID" value="GAX86882.1"/>
    <property type="molecule type" value="Genomic_DNA"/>
</dbReference>
<sequence>MKKNILGIILIVLVAIGGVLIYKALNSKKVPPELVAGVGNFDGDLININTKYPGRVVKINVDDGSDIKKGEIIAVLDSDEYRDKLKAVESQIKAKENELNFTTAKINNSIKEAELACKAKKNELKALEKNIESLKAVIAQDKKDEKRIAELVKRKVNKIHDLELAKLKTVTDTKKLDALKAKKEALIKAVNIARKNLDTAIAAKENIKALKNAVLALKSQRDEIQVIIDKLTIKSPVNGYIVDKVANIGEVLGAGMSVVTAIDPENLYLKMYVDEINNGKIKIGDRAVIFLDAYPNKPIPARVIKIAQKAEFTPKEVEVREDRIERVYEVDIKPVTPNPLIKFGLPGIGVISIGGKLPDSLDELPKL</sequence>
<dbReference type="OrthoDB" id="9778236at2"/>
<feature type="coiled-coil region" evidence="3">
    <location>
        <begin position="176"/>
        <end position="220"/>
    </location>
</feature>
<proteinExistence type="predicted"/>
<dbReference type="Proteomes" id="UP000217944">
    <property type="component" value="Unassembled WGS sequence"/>
</dbReference>